<comment type="similarity">
    <text evidence="2">Belongs to the bZIP family.</text>
</comment>
<dbReference type="Pfam" id="PF00170">
    <property type="entry name" value="bZIP_1"/>
    <property type="match status" value="1"/>
</dbReference>
<evidence type="ECO:0000256" key="7">
    <source>
        <dbReference type="SAM" id="MobiDB-lite"/>
    </source>
</evidence>
<dbReference type="SMART" id="SM00338">
    <property type="entry name" value="BRLZ"/>
    <property type="match status" value="1"/>
</dbReference>
<dbReference type="PANTHER" id="PTHR47416:SF8">
    <property type="entry name" value="BASIC-LEUCINE ZIPPER TRANSCRIPTION FACTOR E-RELATED"/>
    <property type="match status" value="1"/>
</dbReference>
<dbReference type="PANTHER" id="PTHR47416">
    <property type="entry name" value="BASIC-LEUCINE ZIPPER TRANSCRIPTION FACTOR F-RELATED"/>
    <property type="match status" value="1"/>
</dbReference>
<dbReference type="Proteomes" id="UP000694044">
    <property type="component" value="Unassembled WGS sequence"/>
</dbReference>
<keyword evidence="3" id="KW-0805">Transcription regulation</keyword>
<proteinExistence type="inferred from homology"/>
<gene>
    <name evidence="9" type="ORF">PHYPSEUDO_003007</name>
</gene>
<evidence type="ECO:0000256" key="3">
    <source>
        <dbReference type="ARBA" id="ARBA00023015"/>
    </source>
</evidence>
<dbReference type="GO" id="GO:0005634">
    <property type="term" value="C:nucleus"/>
    <property type="evidence" value="ECO:0007669"/>
    <property type="project" value="UniProtKB-SubCell"/>
</dbReference>
<feature type="region of interest" description="Disordered" evidence="7">
    <location>
        <begin position="69"/>
        <end position="130"/>
    </location>
</feature>
<evidence type="ECO:0000256" key="1">
    <source>
        <dbReference type="ARBA" id="ARBA00004123"/>
    </source>
</evidence>
<reference evidence="9" key="1">
    <citation type="submission" date="2021-02" db="EMBL/GenBank/DDBJ databases">
        <authorList>
            <person name="Palmer J.M."/>
        </authorList>
    </citation>
    <scope>NUCLEOTIDE SEQUENCE</scope>
    <source>
        <strain evidence="9">SCRP734</strain>
    </source>
</reference>
<comment type="caution">
    <text evidence="9">The sequence shown here is derived from an EMBL/GenBank/DDBJ whole genome shotgun (WGS) entry which is preliminary data.</text>
</comment>
<protein>
    <recommendedName>
        <fullName evidence="8">BZIP domain-containing protein</fullName>
    </recommendedName>
</protein>
<dbReference type="PROSITE" id="PS00036">
    <property type="entry name" value="BZIP_BASIC"/>
    <property type="match status" value="1"/>
</dbReference>
<dbReference type="GO" id="GO:0003700">
    <property type="term" value="F:DNA-binding transcription factor activity"/>
    <property type="evidence" value="ECO:0007669"/>
    <property type="project" value="InterPro"/>
</dbReference>
<evidence type="ECO:0000256" key="2">
    <source>
        <dbReference type="ARBA" id="ARBA00007163"/>
    </source>
</evidence>
<keyword evidence="4" id="KW-0238">DNA-binding</keyword>
<evidence type="ECO:0000313" key="9">
    <source>
        <dbReference type="EMBL" id="KAG7384037.1"/>
    </source>
</evidence>
<name>A0A8T1VS23_9STRA</name>
<dbReference type="CDD" id="cd14811">
    <property type="entry name" value="bZIP_u2"/>
    <property type="match status" value="1"/>
</dbReference>
<evidence type="ECO:0000256" key="5">
    <source>
        <dbReference type="ARBA" id="ARBA00023163"/>
    </source>
</evidence>
<sequence length="404" mass="44915">MDLTAEDDDLLSYFLSADVAAEQLPQTRPGAANAGAAATAETFTLGQNAPLAPERAFGGDLTPATAPVASAAASPSFQSPHGSFTESSMMRPAVNNDDDDSSNTGGLDSDEKRQRRLARNRESARQSRRRKKQYLELLEEKVSQLTENIDSTRATHLERADESLNQVRSDILKSLAEDMKNGGSEESSVQEKIRQGIMLIQERFGPNSVERLAVKDYNFRQLDNLLLPPYCRFLLWLSIQDESFFDEPNGMGSKNAGDVPEKKKTPVMVKKDTLWSTLTSDLALTYEQDEKLKSLYKSGDSKSSKSERRRVAMAVTYLSKLKKSLEQRSEAVQRQTEMLHSILTPEQSLTYLRWVDANQDRLPNFVDKTLSVPNTGASDAVRAILTKDDRDLTVEDVTALLGEL</sequence>
<feature type="domain" description="BZIP" evidence="8">
    <location>
        <begin position="110"/>
        <end position="147"/>
    </location>
</feature>
<accession>A0A8T1VS23</accession>
<dbReference type="PROSITE" id="PS50217">
    <property type="entry name" value="BZIP"/>
    <property type="match status" value="1"/>
</dbReference>
<dbReference type="GO" id="GO:0003677">
    <property type="term" value="F:DNA binding"/>
    <property type="evidence" value="ECO:0007669"/>
    <property type="project" value="UniProtKB-KW"/>
</dbReference>
<evidence type="ECO:0000259" key="8">
    <source>
        <dbReference type="PROSITE" id="PS50217"/>
    </source>
</evidence>
<dbReference type="EMBL" id="JAGDFM010000158">
    <property type="protein sequence ID" value="KAG7384037.1"/>
    <property type="molecule type" value="Genomic_DNA"/>
</dbReference>
<evidence type="ECO:0000313" key="10">
    <source>
        <dbReference type="Proteomes" id="UP000694044"/>
    </source>
</evidence>
<dbReference type="AlphaFoldDB" id="A0A8T1VS23"/>
<comment type="subcellular location">
    <subcellularLocation>
        <location evidence="1">Nucleus</location>
    </subcellularLocation>
</comment>
<feature type="compositionally biased region" description="Low complexity" evidence="7">
    <location>
        <begin position="69"/>
        <end position="80"/>
    </location>
</feature>
<evidence type="ECO:0000256" key="4">
    <source>
        <dbReference type="ARBA" id="ARBA00023125"/>
    </source>
</evidence>
<dbReference type="OrthoDB" id="425490at2759"/>
<keyword evidence="10" id="KW-1185">Reference proteome</keyword>
<keyword evidence="5" id="KW-0804">Transcription</keyword>
<evidence type="ECO:0000256" key="6">
    <source>
        <dbReference type="ARBA" id="ARBA00023242"/>
    </source>
</evidence>
<dbReference type="InterPro" id="IPR004827">
    <property type="entry name" value="bZIP"/>
</dbReference>
<keyword evidence="6" id="KW-0539">Nucleus</keyword>
<feature type="compositionally biased region" description="Basic and acidic residues" evidence="7">
    <location>
        <begin position="109"/>
        <end position="125"/>
    </location>
</feature>
<organism evidence="9 10">
    <name type="scientific">Phytophthora pseudosyringae</name>
    <dbReference type="NCBI Taxonomy" id="221518"/>
    <lineage>
        <taxon>Eukaryota</taxon>
        <taxon>Sar</taxon>
        <taxon>Stramenopiles</taxon>
        <taxon>Oomycota</taxon>
        <taxon>Peronosporomycetes</taxon>
        <taxon>Peronosporales</taxon>
        <taxon>Peronosporaceae</taxon>
        <taxon>Phytophthora</taxon>
    </lineage>
</organism>